<reference evidence="20" key="1">
    <citation type="journal article" date="2017" name="Zool. Scr.">
        <title>Polytomies, signal and noise: Revisiting the mitochondrial phylogeny and phylogeography of the Eurasian blindsnake species complex (Typhlopidae, Squamata).</title>
        <authorList>
            <person name="Kornilios P."/>
        </authorList>
    </citation>
    <scope>NUCLEOTIDE SEQUENCE</scope>
    <source>
        <strain evidence="20">Tv360</strain>
    </source>
</reference>
<feature type="transmembrane region" description="Helical" evidence="17">
    <location>
        <begin position="324"/>
        <end position="342"/>
    </location>
</feature>
<dbReference type="InterPro" id="IPR050175">
    <property type="entry name" value="Complex_I_Subunit_2"/>
</dbReference>
<evidence type="ECO:0000256" key="1">
    <source>
        <dbReference type="ARBA" id="ARBA00004448"/>
    </source>
</evidence>
<proteinExistence type="inferred from homology"/>
<dbReference type="EC" id="7.1.1.2" evidence="3 17"/>
<gene>
    <name evidence="20" type="primary">ND2</name>
</gene>
<evidence type="ECO:0000256" key="12">
    <source>
        <dbReference type="ARBA" id="ARBA00023027"/>
    </source>
</evidence>
<evidence type="ECO:0000256" key="5">
    <source>
        <dbReference type="ARBA" id="ARBA00022448"/>
    </source>
</evidence>
<comment type="catalytic activity">
    <reaction evidence="16 17">
        <text>a ubiquinone + NADH + 5 H(+)(in) = a ubiquinol + NAD(+) + 4 H(+)(out)</text>
        <dbReference type="Rhea" id="RHEA:29091"/>
        <dbReference type="Rhea" id="RHEA-COMP:9565"/>
        <dbReference type="Rhea" id="RHEA-COMP:9566"/>
        <dbReference type="ChEBI" id="CHEBI:15378"/>
        <dbReference type="ChEBI" id="CHEBI:16389"/>
        <dbReference type="ChEBI" id="CHEBI:17976"/>
        <dbReference type="ChEBI" id="CHEBI:57540"/>
        <dbReference type="ChEBI" id="CHEBI:57945"/>
        <dbReference type="EC" id="7.1.1.2"/>
    </reaction>
</comment>
<keyword evidence="14 17" id="KW-0496">Mitochondrion</keyword>
<dbReference type="Pfam" id="PF06444">
    <property type="entry name" value="NADH_dehy_S2_C"/>
    <property type="match status" value="1"/>
</dbReference>
<evidence type="ECO:0000256" key="7">
    <source>
        <dbReference type="ARBA" id="ARBA00022692"/>
    </source>
</evidence>
<evidence type="ECO:0000313" key="20">
    <source>
        <dbReference type="EMBL" id="ASX98194.1"/>
    </source>
</evidence>
<keyword evidence="7 17" id="KW-0812">Transmembrane</keyword>
<feature type="transmembrane region" description="Helical" evidence="17">
    <location>
        <begin position="60"/>
        <end position="81"/>
    </location>
</feature>
<keyword evidence="5" id="KW-0813">Transport</keyword>
<evidence type="ECO:0000256" key="2">
    <source>
        <dbReference type="ARBA" id="ARBA00007012"/>
    </source>
</evidence>
<name>A0A286S0X1_9SAUR</name>
<accession>A0A286S0X1</accession>
<geneLocation type="mitochondrion" evidence="20"/>
<feature type="transmembrane region" description="Helical" evidence="17">
    <location>
        <begin position="242"/>
        <end position="262"/>
    </location>
</feature>
<evidence type="ECO:0000256" key="11">
    <source>
        <dbReference type="ARBA" id="ARBA00022989"/>
    </source>
</evidence>
<comment type="function">
    <text evidence="17">Core subunit of the mitochondrial membrane respiratory chain NADH dehydrogenase (Complex I) which catalyzes electron transfer from NADH through the respiratory chain, using ubiquinone as an electron acceptor. Essential for the catalytic activity and assembly of complex I.</text>
</comment>
<evidence type="ECO:0000256" key="16">
    <source>
        <dbReference type="ARBA" id="ARBA00049551"/>
    </source>
</evidence>
<dbReference type="PRINTS" id="PR01436">
    <property type="entry name" value="NADHDHGNASE2"/>
</dbReference>
<feature type="transmembrane region" description="Helical" evidence="17">
    <location>
        <begin position="274"/>
        <end position="294"/>
    </location>
</feature>
<protein>
    <recommendedName>
        <fullName evidence="4 17">NADH-ubiquinone oxidoreductase chain 2</fullName>
        <ecNumber evidence="3 17">7.1.1.2</ecNumber>
    </recommendedName>
</protein>
<dbReference type="AlphaFoldDB" id="A0A286S0X1"/>
<dbReference type="Pfam" id="PF00361">
    <property type="entry name" value="Proton_antipo_M"/>
    <property type="match status" value="1"/>
</dbReference>
<evidence type="ECO:0000259" key="18">
    <source>
        <dbReference type="Pfam" id="PF00361"/>
    </source>
</evidence>
<evidence type="ECO:0000256" key="14">
    <source>
        <dbReference type="ARBA" id="ARBA00023128"/>
    </source>
</evidence>
<feature type="transmembrane region" description="Helical" evidence="17">
    <location>
        <begin position="153"/>
        <end position="172"/>
    </location>
</feature>
<keyword evidence="9 17" id="KW-1278">Translocase</keyword>
<evidence type="ECO:0000259" key="19">
    <source>
        <dbReference type="Pfam" id="PF06444"/>
    </source>
</evidence>
<feature type="transmembrane region" description="Helical" evidence="17">
    <location>
        <begin position="203"/>
        <end position="222"/>
    </location>
</feature>
<feature type="domain" description="NADH dehydrogenase subunit 2 C-terminal" evidence="19">
    <location>
        <begin position="290"/>
        <end position="342"/>
    </location>
</feature>
<evidence type="ECO:0000256" key="15">
    <source>
        <dbReference type="ARBA" id="ARBA00023136"/>
    </source>
</evidence>
<dbReference type="PANTHER" id="PTHR46552:SF1">
    <property type="entry name" value="NADH-UBIQUINONE OXIDOREDUCTASE CHAIN 2"/>
    <property type="match status" value="1"/>
</dbReference>
<evidence type="ECO:0000256" key="17">
    <source>
        <dbReference type="RuleBase" id="RU003403"/>
    </source>
</evidence>
<evidence type="ECO:0000256" key="9">
    <source>
        <dbReference type="ARBA" id="ARBA00022967"/>
    </source>
</evidence>
<keyword evidence="13 17" id="KW-0830">Ubiquinone</keyword>
<keyword evidence="15 17" id="KW-0472">Membrane</keyword>
<evidence type="ECO:0000256" key="8">
    <source>
        <dbReference type="ARBA" id="ARBA00022792"/>
    </source>
</evidence>
<evidence type="ECO:0000256" key="13">
    <source>
        <dbReference type="ARBA" id="ARBA00023075"/>
    </source>
</evidence>
<sequence>MSPVSTMTILISIITGTLITASSQHWLLAWLGLELNTLAIVPLIAKPHHPRATEATTKYFLTQTMASLMVLFAATTNAMYTGQWEIKCMTTPTSTLILTLALLMKMGSAPFHFWVPEVIQGVQMKVGLMILTWQKLAPMALILTSKATLHQEVLMFSALLSIFLGGWGGLNQTQLRKLMAFSSISHVGWMLTTALLAPKVTMLALVIYILLTIPMFTSMILTSSKSIKDMGLTWNTTPHTTALTMIILMSLSGMPPLTGFLPKWMILKELTNHNLLLVATLAAVTSILSLYFYLHLSYATTMTVSPNTTPSSQKWRFNYKTLQLFPLLASTTIFLLPLLPMFV</sequence>
<dbReference type="EMBL" id="KY660173">
    <property type="protein sequence ID" value="ASX98194.1"/>
    <property type="molecule type" value="Genomic_DNA"/>
</dbReference>
<feature type="domain" description="NADH:quinone oxidoreductase/Mrp antiporter transmembrane" evidence="18">
    <location>
        <begin position="23"/>
        <end position="288"/>
    </location>
</feature>
<evidence type="ECO:0000256" key="10">
    <source>
        <dbReference type="ARBA" id="ARBA00022982"/>
    </source>
</evidence>
<dbReference type="GO" id="GO:0006120">
    <property type="term" value="P:mitochondrial electron transport, NADH to ubiquinone"/>
    <property type="evidence" value="ECO:0007669"/>
    <property type="project" value="InterPro"/>
</dbReference>
<dbReference type="InterPro" id="IPR003917">
    <property type="entry name" value="NADH_UbQ_OxRdtase_chain2"/>
</dbReference>
<evidence type="ECO:0000256" key="6">
    <source>
        <dbReference type="ARBA" id="ARBA00022660"/>
    </source>
</evidence>
<keyword evidence="11 17" id="KW-1133">Transmembrane helix</keyword>
<keyword evidence="10 17" id="KW-0249">Electron transport</keyword>
<keyword evidence="6 17" id="KW-0679">Respiratory chain</keyword>
<dbReference type="GO" id="GO:0005743">
    <property type="term" value="C:mitochondrial inner membrane"/>
    <property type="evidence" value="ECO:0007669"/>
    <property type="project" value="UniProtKB-SubCell"/>
</dbReference>
<evidence type="ECO:0000256" key="3">
    <source>
        <dbReference type="ARBA" id="ARBA00012944"/>
    </source>
</evidence>
<dbReference type="PANTHER" id="PTHR46552">
    <property type="entry name" value="NADH-UBIQUINONE OXIDOREDUCTASE CHAIN 2"/>
    <property type="match status" value="1"/>
</dbReference>
<dbReference type="GO" id="GO:0008137">
    <property type="term" value="F:NADH dehydrogenase (ubiquinone) activity"/>
    <property type="evidence" value="ECO:0007669"/>
    <property type="project" value="UniProtKB-EC"/>
</dbReference>
<keyword evidence="12 17" id="KW-0520">NAD</keyword>
<feature type="transmembrane region" description="Helical" evidence="17">
    <location>
        <begin position="93"/>
        <end position="114"/>
    </location>
</feature>
<dbReference type="InterPro" id="IPR010933">
    <property type="entry name" value="NADH_DH_su2_C"/>
</dbReference>
<keyword evidence="8 17" id="KW-0999">Mitochondrion inner membrane</keyword>
<comment type="similarity">
    <text evidence="2 17">Belongs to the complex I subunit 2 family.</text>
</comment>
<comment type="subcellular location">
    <subcellularLocation>
        <location evidence="1 17">Mitochondrion inner membrane</location>
        <topology evidence="1 17">Multi-pass membrane protein</topology>
    </subcellularLocation>
</comment>
<evidence type="ECO:0000256" key="4">
    <source>
        <dbReference type="ARBA" id="ARBA00021008"/>
    </source>
</evidence>
<dbReference type="InterPro" id="IPR001750">
    <property type="entry name" value="ND/Mrp_TM"/>
</dbReference>
<organism evidence="20">
    <name type="scientific">Xerotyphlops vermicularis</name>
    <name type="common">Eurasian blind snake</name>
    <dbReference type="NCBI Taxonomy" id="759976"/>
    <lineage>
        <taxon>Eukaryota</taxon>
        <taxon>Metazoa</taxon>
        <taxon>Chordata</taxon>
        <taxon>Craniata</taxon>
        <taxon>Vertebrata</taxon>
        <taxon>Euteleostomi</taxon>
        <taxon>Lepidosauria</taxon>
        <taxon>Squamata</taxon>
        <taxon>Bifurcata</taxon>
        <taxon>Unidentata</taxon>
        <taxon>Episquamata</taxon>
        <taxon>Toxicofera</taxon>
        <taxon>Serpentes</taxon>
        <taxon>Typhlopoidea</taxon>
        <taxon>Typhlopidae</taxon>
        <taxon>Xerotyphlops</taxon>
    </lineage>
</organism>